<protein>
    <submittedName>
        <fullName evidence="5">Replication-associated recombination protein A</fullName>
    </submittedName>
</protein>
<reference evidence="6" key="1">
    <citation type="submission" date="2016-09" db="EMBL/GenBank/DDBJ databases">
        <title>Genomics of Clostridium taeniosporum, an organism which forms endospores with ribbon-like appendages.</title>
        <authorList>
            <person name="Walker J.R."/>
        </authorList>
    </citation>
    <scope>NUCLEOTIDE SEQUENCE [LARGE SCALE GENOMIC DNA]</scope>
    <source>
        <strain evidence="6">1/k</strain>
    </source>
</reference>
<organism evidence="5 6">
    <name type="scientific">Clostridium taeniosporum</name>
    <dbReference type="NCBI Taxonomy" id="394958"/>
    <lineage>
        <taxon>Bacteria</taxon>
        <taxon>Bacillati</taxon>
        <taxon>Bacillota</taxon>
        <taxon>Clostridia</taxon>
        <taxon>Eubacteriales</taxon>
        <taxon>Clostridiaceae</taxon>
        <taxon>Clostridium</taxon>
    </lineage>
</organism>
<dbReference type="InterPro" id="IPR003593">
    <property type="entry name" value="AAA+_ATPase"/>
</dbReference>
<name>A0A1D7XJ19_9CLOT</name>
<dbReference type="EMBL" id="CP017253">
    <property type="protein sequence ID" value="AOR23180.1"/>
    <property type="molecule type" value="Genomic_DNA"/>
</dbReference>
<comment type="similarity">
    <text evidence="1">Belongs to the AAA ATPase family. RarA/MGS1/WRNIP1 subfamily.</text>
</comment>
<dbReference type="PANTHER" id="PTHR13779:SF7">
    <property type="entry name" value="ATPASE WRNIP1"/>
    <property type="match status" value="1"/>
</dbReference>
<dbReference type="GO" id="GO:0000731">
    <property type="term" value="P:DNA synthesis involved in DNA repair"/>
    <property type="evidence" value="ECO:0007669"/>
    <property type="project" value="TreeGrafter"/>
</dbReference>
<dbReference type="PANTHER" id="PTHR13779">
    <property type="entry name" value="WERNER HELICASE-INTERACTING PROTEIN 1 FAMILY MEMBER"/>
    <property type="match status" value="1"/>
</dbReference>
<dbReference type="SUPFAM" id="SSF48019">
    <property type="entry name" value="post-AAA+ oligomerization domain-like"/>
    <property type="match status" value="1"/>
</dbReference>
<dbReference type="GO" id="GO:0006261">
    <property type="term" value="P:DNA-templated DNA replication"/>
    <property type="evidence" value="ECO:0007669"/>
    <property type="project" value="TreeGrafter"/>
</dbReference>
<dbReference type="Proteomes" id="UP000094652">
    <property type="component" value="Chromosome"/>
</dbReference>
<dbReference type="KEGG" id="ctae:BGI42_05315"/>
<dbReference type="GO" id="GO:0008047">
    <property type="term" value="F:enzyme activator activity"/>
    <property type="evidence" value="ECO:0007669"/>
    <property type="project" value="TreeGrafter"/>
</dbReference>
<dbReference type="Pfam" id="PF16193">
    <property type="entry name" value="AAA_assoc_2"/>
    <property type="match status" value="1"/>
</dbReference>
<sequence length="428" mass="48421">MNPLADLMRPSKLEDFVGQKHILGKNKPLYNLIKSKKICNCIFYGPPGTGKTTLANIMAKYVDKKFYKLNATTASVKDIQNITNKLDNLLNYSGVVLYIDELQHFNKKQQQSLLEFIEDGRITLIASTTENPYFVIHKAIISRCNIFAFEPLKIEEIIIGLERSLNKLIDEGIEIKYTNEALKYIAEISQGDYRKSYNVLELAINSQMTLQKEISVSYIEKLGQSNMRSDNSGDEFYNLLSALQKSIRGSDPDAAIHYLARLIKGGNISAIIRRISVIVAEDIGLAHPNALAVINSGIELAMKVGLPEARIVLAELVIYLATLPKSNSAYLAINAAMNDLENINFGDVPKHLKDAHYAGAGSLGVGGYKYPHDYSNHYIKQKYLPEELREKRYYVEQNNKYEENVRKYWLTIKSNSNELTKAEYFDKI</sequence>
<dbReference type="InterPro" id="IPR051314">
    <property type="entry name" value="AAA_ATPase_RarA/MGS1/WRNIP1"/>
</dbReference>
<dbReference type="InterPro" id="IPR008921">
    <property type="entry name" value="DNA_pol3_clamp-load_cplx_C"/>
</dbReference>
<dbReference type="STRING" id="394958.BGI42_05315"/>
<dbReference type="CDD" id="cd18139">
    <property type="entry name" value="HLD_clamp_RarA"/>
    <property type="match status" value="1"/>
</dbReference>
<evidence type="ECO:0000313" key="6">
    <source>
        <dbReference type="Proteomes" id="UP000094652"/>
    </source>
</evidence>
<dbReference type="SUPFAM" id="SSF52540">
    <property type="entry name" value="P-loop containing nucleoside triphosphate hydrolases"/>
    <property type="match status" value="1"/>
</dbReference>
<accession>A0A1D7XJ19</accession>
<dbReference type="GO" id="GO:0016887">
    <property type="term" value="F:ATP hydrolysis activity"/>
    <property type="evidence" value="ECO:0007669"/>
    <property type="project" value="InterPro"/>
</dbReference>
<dbReference type="InterPro" id="IPR021886">
    <property type="entry name" value="MgsA_C"/>
</dbReference>
<dbReference type="RefSeq" id="WP_069679335.1">
    <property type="nucleotide sequence ID" value="NZ_CP017253.2"/>
</dbReference>
<evidence type="ECO:0000313" key="5">
    <source>
        <dbReference type="EMBL" id="AOR23180.1"/>
    </source>
</evidence>
<evidence type="ECO:0000256" key="2">
    <source>
        <dbReference type="ARBA" id="ARBA00022741"/>
    </source>
</evidence>
<dbReference type="Gene3D" id="1.20.272.10">
    <property type="match status" value="1"/>
</dbReference>
<gene>
    <name evidence="5" type="ORF">BGI42_05315</name>
</gene>
<keyword evidence="2" id="KW-0547">Nucleotide-binding</keyword>
<dbReference type="Pfam" id="PF12002">
    <property type="entry name" value="MgsA_C"/>
    <property type="match status" value="1"/>
</dbReference>
<dbReference type="GO" id="GO:0005524">
    <property type="term" value="F:ATP binding"/>
    <property type="evidence" value="ECO:0007669"/>
    <property type="project" value="UniProtKB-KW"/>
</dbReference>
<dbReference type="InterPro" id="IPR032423">
    <property type="entry name" value="AAA_assoc_2"/>
</dbReference>
<dbReference type="InterPro" id="IPR003959">
    <property type="entry name" value="ATPase_AAA_core"/>
</dbReference>
<evidence type="ECO:0000259" key="4">
    <source>
        <dbReference type="SMART" id="SM00382"/>
    </source>
</evidence>
<dbReference type="GO" id="GO:0003677">
    <property type="term" value="F:DNA binding"/>
    <property type="evidence" value="ECO:0007669"/>
    <property type="project" value="InterPro"/>
</dbReference>
<dbReference type="FunFam" id="1.20.272.10:FF:000001">
    <property type="entry name" value="Putative AAA family ATPase"/>
    <property type="match status" value="1"/>
</dbReference>
<dbReference type="GO" id="GO:0017116">
    <property type="term" value="F:single-stranded DNA helicase activity"/>
    <property type="evidence" value="ECO:0007669"/>
    <property type="project" value="TreeGrafter"/>
</dbReference>
<dbReference type="Gene3D" id="1.10.8.60">
    <property type="match status" value="1"/>
</dbReference>
<keyword evidence="6" id="KW-1185">Reference proteome</keyword>
<dbReference type="FunFam" id="1.10.3710.10:FF:000003">
    <property type="entry name" value="ATPase, AAA family protein"/>
    <property type="match status" value="1"/>
</dbReference>
<dbReference type="Gene3D" id="3.40.50.300">
    <property type="entry name" value="P-loop containing nucleotide triphosphate hydrolases"/>
    <property type="match status" value="1"/>
</dbReference>
<dbReference type="Gene3D" id="1.10.3710.10">
    <property type="entry name" value="DNA polymerase III clamp loader subunits, C-terminal domain"/>
    <property type="match status" value="1"/>
</dbReference>
<proteinExistence type="inferred from homology"/>
<evidence type="ECO:0000256" key="1">
    <source>
        <dbReference type="ARBA" id="ARBA00008959"/>
    </source>
</evidence>
<dbReference type="InterPro" id="IPR027417">
    <property type="entry name" value="P-loop_NTPase"/>
</dbReference>
<keyword evidence="3" id="KW-0067">ATP-binding</keyword>
<dbReference type="Pfam" id="PF00004">
    <property type="entry name" value="AAA"/>
    <property type="match status" value="1"/>
</dbReference>
<dbReference type="SMART" id="SM00382">
    <property type="entry name" value="AAA"/>
    <property type="match status" value="1"/>
</dbReference>
<evidence type="ECO:0000256" key="3">
    <source>
        <dbReference type="ARBA" id="ARBA00022840"/>
    </source>
</evidence>
<dbReference type="AlphaFoldDB" id="A0A1D7XJ19"/>
<dbReference type="CDD" id="cd00009">
    <property type="entry name" value="AAA"/>
    <property type="match status" value="1"/>
</dbReference>
<dbReference type="OrthoDB" id="9778364at2"/>
<feature type="domain" description="AAA+ ATPase" evidence="4">
    <location>
        <begin position="37"/>
        <end position="152"/>
    </location>
</feature>